<gene>
    <name evidence="1" type="ORF">J5V16_08020</name>
</gene>
<comment type="caution">
    <text evidence="1">The sequence shown here is derived from an EMBL/GenBank/DDBJ whole genome shotgun (WGS) entry which is preliminary data.</text>
</comment>
<protein>
    <submittedName>
        <fullName evidence="1">Sulfotransferase</fullName>
    </submittedName>
</protein>
<dbReference type="Proteomes" id="UP000681341">
    <property type="component" value="Unassembled WGS sequence"/>
</dbReference>
<dbReference type="PANTHER" id="PTHR36451:SF1">
    <property type="entry name" value="OMEGA-HYDROXY-BETA-DIHYDROMENAQUINONE-9 SULFOTRANSFERASE STF3"/>
    <property type="match status" value="1"/>
</dbReference>
<dbReference type="RefSeq" id="WP_208495546.1">
    <property type="nucleotide sequence ID" value="NZ_JAGFNP010000003.1"/>
</dbReference>
<dbReference type="SUPFAM" id="SSF52540">
    <property type="entry name" value="P-loop containing nucleoside triphosphate hydrolases"/>
    <property type="match status" value="1"/>
</dbReference>
<dbReference type="InterPro" id="IPR052736">
    <property type="entry name" value="Stf3_sulfotransferase"/>
</dbReference>
<accession>A0ABS3U504</accession>
<keyword evidence="2" id="KW-1185">Reference proteome</keyword>
<evidence type="ECO:0000313" key="1">
    <source>
        <dbReference type="EMBL" id="MBO3732767.1"/>
    </source>
</evidence>
<dbReference type="Gene3D" id="3.40.50.300">
    <property type="entry name" value="P-loop containing nucleotide triphosphate hydrolases"/>
    <property type="match status" value="1"/>
</dbReference>
<proteinExistence type="predicted"/>
<name>A0ABS3U504_9ACTN</name>
<sequence>MHRRTHPALPAINAGLRLLTPRIDAGRVLRNAMERHDIRITDADDHEFFADMRVLLGEVAEVERLSPVGWYAFASDVQGRLANRARVRRLIAEHPDIAEEVISRPIVVVGLPRTATTLTHRILAAASRARGPRLWEWMHTSLALPERDERRIIRGVNNALNVVTAFAPAMRDIHPQRAEHPDECAFFLPHGEQHLARAPLPGYEAWLASHDFEPDYQYLKQGLQVLQHGRERARWVLKCPTHLGHLDLVLRMFPDAQIVWTHRDPVDVVGSICSLVETSRALHLRRLGEDDLHDIGRMAIATMSGLVERGRDARTRIPRSQIIDLRYPALTADPLGVIEHLFGSLDLEWTPADRERVRRATERRPGRPHEYTLYRYGINETDVQGAFGDYGRLADPPTFGSSV</sequence>
<dbReference type="InterPro" id="IPR027417">
    <property type="entry name" value="P-loop_NTPase"/>
</dbReference>
<reference evidence="1 2" key="1">
    <citation type="submission" date="2021-03" db="EMBL/GenBank/DDBJ databases">
        <title>Glycomyces sp. nov., a novel actinomycete isolated from soil.</title>
        <authorList>
            <person name="Yang X."/>
            <person name="Xu X."/>
        </authorList>
    </citation>
    <scope>NUCLEOTIDE SEQUENCE [LARGE SCALE GENOMIC DNA]</scope>
    <source>
        <strain evidence="1 2">NEAU-S30</strain>
    </source>
</reference>
<dbReference type="EMBL" id="JAGFNP010000003">
    <property type="protein sequence ID" value="MBO3732767.1"/>
    <property type="molecule type" value="Genomic_DNA"/>
</dbReference>
<dbReference type="Pfam" id="PF13469">
    <property type="entry name" value="Sulfotransfer_3"/>
    <property type="match status" value="1"/>
</dbReference>
<organism evidence="1 2">
    <name type="scientific">Glycomyces niveus</name>
    <dbReference type="NCBI Taxonomy" id="2820287"/>
    <lineage>
        <taxon>Bacteria</taxon>
        <taxon>Bacillati</taxon>
        <taxon>Actinomycetota</taxon>
        <taxon>Actinomycetes</taxon>
        <taxon>Glycomycetales</taxon>
        <taxon>Glycomycetaceae</taxon>
        <taxon>Glycomyces</taxon>
    </lineage>
</organism>
<dbReference type="PANTHER" id="PTHR36451">
    <property type="entry name" value="PAPS-DEPENDENT SULFOTRANSFERASE STF3"/>
    <property type="match status" value="1"/>
</dbReference>
<evidence type="ECO:0000313" key="2">
    <source>
        <dbReference type="Proteomes" id="UP000681341"/>
    </source>
</evidence>